<reference evidence="1" key="1">
    <citation type="submission" date="2018-02" db="EMBL/GenBank/DDBJ databases">
        <authorList>
            <person name="Cohen D.B."/>
            <person name="Kent A.D."/>
        </authorList>
    </citation>
    <scope>NUCLEOTIDE SEQUENCE</scope>
</reference>
<accession>A0A2N9GZ05</accession>
<dbReference type="AlphaFoldDB" id="A0A2N9GZ05"/>
<gene>
    <name evidence="1" type="ORF">FSB_LOCUS32503</name>
</gene>
<protein>
    <submittedName>
        <fullName evidence="1">Uncharacterized protein</fullName>
    </submittedName>
</protein>
<sequence>MARLSVHDGQNLAVKKWGLGTGGSKEERVTFGAKGTIWGQRREKTEERERYHLP</sequence>
<dbReference type="EMBL" id="OIVN01002557">
    <property type="protein sequence ID" value="SPD04621.1"/>
    <property type="molecule type" value="Genomic_DNA"/>
</dbReference>
<name>A0A2N9GZ05_FAGSY</name>
<proteinExistence type="predicted"/>
<evidence type="ECO:0000313" key="1">
    <source>
        <dbReference type="EMBL" id="SPD04621.1"/>
    </source>
</evidence>
<organism evidence="1">
    <name type="scientific">Fagus sylvatica</name>
    <name type="common">Beechnut</name>
    <dbReference type="NCBI Taxonomy" id="28930"/>
    <lineage>
        <taxon>Eukaryota</taxon>
        <taxon>Viridiplantae</taxon>
        <taxon>Streptophyta</taxon>
        <taxon>Embryophyta</taxon>
        <taxon>Tracheophyta</taxon>
        <taxon>Spermatophyta</taxon>
        <taxon>Magnoliopsida</taxon>
        <taxon>eudicotyledons</taxon>
        <taxon>Gunneridae</taxon>
        <taxon>Pentapetalae</taxon>
        <taxon>rosids</taxon>
        <taxon>fabids</taxon>
        <taxon>Fagales</taxon>
        <taxon>Fagaceae</taxon>
        <taxon>Fagus</taxon>
    </lineage>
</organism>